<dbReference type="InterPro" id="IPR029058">
    <property type="entry name" value="AB_hydrolase_fold"/>
</dbReference>
<reference evidence="3" key="1">
    <citation type="journal article" date="2019" name="Int. J. Syst. Evol. Microbiol.">
        <title>The Global Catalogue of Microorganisms (GCM) 10K type strain sequencing project: providing services to taxonomists for standard genome sequencing and annotation.</title>
        <authorList>
            <consortium name="The Broad Institute Genomics Platform"/>
            <consortium name="The Broad Institute Genome Sequencing Center for Infectious Disease"/>
            <person name="Wu L."/>
            <person name="Ma J."/>
        </authorList>
    </citation>
    <scope>NUCLEOTIDE SEQUENCE [LARGE SCALE GENOMIC DNA]</scope>
    <source>
        <strain evidence="3">KCTC 23701</strain>
    </source>
</reference>
<keyword evidence="3" id="KW-1185">Reference proteome</keyword>
<organism evidence="2 3">
    <name type="scientific">Jeongeupia chitinilytica</name>
    <dbReference type="NCBI Taxonomy" id="1041641"/>
    <lineage>
        <taxon>Bacteria</taxon>
        <taxon>Pseudomonadati</taxon>
        <taxon>Pseudomonadota</taxon>
        <taxon>Betaproteobacteria</taxon>
        <taxon>Neisseriales</taxon>
        <taxon>Chitinibacteraceae</taxon>
        <taxon>Jeongeupia</taxon>
    </lineage>
</organism>
<name>A0ABQ3H085_9NEIS</name>
<gene>
    <name evidence="2" type="ORF">GCM10007350_18200</name>
</gene>
<evidence type="ECO:0000313" key="3">
    <source>
        <dbReference type="Proteomes" id="UP000604737"/>
    </source>
</evidence>
<evidence type="ECO:0008006" key="4">
    <source>
        <dbReference type="Google" id="ProtNLM"/>
    </source>
</evidence>
<evidence type="ECO:0000256" key="1">
    <source>
        <dbReference type="SAM" id="MobiDB-lite"/>
    </source>
</evidence>
<dbReference type="Pfam" id="PF11339">
    <property type="entry name" value="DUF3141"/>
    <property type="match status" value="1"/>
</dbReference>
<dbReference type="PANTHER" id="PTHR36837">
    <property type="entry name" value="POLY(3-HYDROXYALKANOATE) POLYMERASE SUBUNIT PHAC"/>
    <property type="match status" value="1"/>
</dbReference>
<feature type="compositionally biased region" description="Low complexity" evidence="1">
    <location>
        <begin position="774"/>
        <end position="797"/>
    </location>
</feature>
<sequence>MMSSSERLATASTLPVRLGLLWQRRLRDALTRFAHAQTLPQVPFTANPFFAAADYLADTFERQTLFWDTFRQRGDNYLEHAKAGKPPLLHFDYEIIVDGRQFKRPVNYALAAIAPPEGVVIDPDARPYVIIDPRAGHGPGIGGFKDDSEVGMAMRAGSPVYFCIFFPEPEAGQTLADVTAAEADFLREVIRRHPGSPKPALVGNCQGGWAAMLVAAQNPELVGALVMNGAPVSYWAGNDGGNPMRYAGGNLGGAWTALLASDLGAGKFDGAYLVDNFEGLDPANTLVKKNYHLYDQIDTEPPRFLEFERWWGGYFLMNEEEIRWIVENLFVGNNLTEGKAVSSHGAFDLRQLRAPVVVFASMGDNITPPQQAFNWILDLYPTTAALKQSGQVVVGLEHKTTGHLGIFVSAKIALKEHAKIVELLEVIETLEPGLYQLKIDTVTGSDGKPRYEAELIERSVEELRGLQKFERHDEAPFAAVEAVSTLGTSIYSTLVRPWLAPLVTEDAAEIGRQLHPLRVQHWGWSSYNPLARLNAGVAEVVRAHRTPRDPDLRPLERWASQQLATSLDLYRDLRDATSELLFFNTYGLLALGGIGVENIPDYLKKDGQADAEFDDAALLARLPVGDNADGMIRLAILITQGLSSIKVERRSSAYEWLVQERTLAALDPAERHTKIREQSLLVWRFPAEARKTLPKLFDSHKALVTAFEHFDALIHVIPDATEALDNLSELRAEVLPEQPKAEWPSAAPAVAPAKPGAPAAEAKPARTVTRRTATKPAAAKPATVTATTAAATETPAKAARRRPTASKTATTKKDKE</sequence>
<dbReference type="InterPro" id="IPR051321">
    <property type="entry name" value="PHA/PHB_synthase"/>
</dbReference>
<dbReference type="InterPro" id="IPR024501">
    <property type="entry name" value="DUF3141"/>
</dbReference>
<dbReference type="Gene3D" id="3.40.50.1820">
    <property type="entry name" value="alpha/beta hydrolase"/>
    <property type="match status" value="1"/>
</dbReference>
<dbReference type="EMBL" id="BMYO01000004">
    <property type="protein sequence ID" value="GHD62361.1"/>
    <property type="molecule type" value="Genomic_DNA"/>
</dbReference>
<accession>A0ABQ3H085</accession>
<dbReference type="RefSeq" id="WP_229797509.1">
    <property type="nucleotide sequence ID" value="NZ_BMYO01000004.1"/>
</dbReference>
<dbReference type="Proteomes" id="UP000604737">
    <property type="component" value="Unassembled WGS sequence"/>
</dbReference>
<dbReference type="PANTHER" id="PTHR36837:SF2">
    <property type="entry name" value="POLY(3-HYDROXYALKANOATE) POLYMERASE SUBUNIT PHAC"/>
    <property type="match status" value="1"/>
</dbReference>
<dbReference type="SUPFAM" id="SSF53474">
    <property type="entry name" value="alpha/beta-Hydrolases"/>
    <property type="match status" value="1"/>
</dbReference>
<evidence type="ECO:0000313" key="2">
    <source>
        <dbReference type="EMBL" id="GHD62361.1"/>
    </source>
</evidence>
<comment type="caution">
    <text evidence="2">The sequence shown here is derived from an EMBL/GenBank/DDBJ whole genome shotgun (WGS) entry which is preliminary data.</text>
</comment>
<protein>
    <recommendedName>
        <fullName evidence="4">DUF3141 domain-containing protein</fullName>
    </recommendedName>
</protein>
<proteinExistence type="predicted"/>
<feature type="region of interest" description="Disordered" evidence="1">
    <location>
        <begin position="738"/>
        <end position="816"/>
    </location>
</feature>
<feature type="compositionally biased region" description="Low complexity" evidence="1">
    <location>
        <begin position="741"/>
        <end position="767"/>
    </location>
</feature>